<sequence>MVAQVTVERITADSCPGVLRPHIAADGALARLRSPGGALPVATLKGLREVSAELADGSLGLTSRGNTQVRGVAESNLGLLEQRLAALGLLPHPTHERARNIIASPLSGRSRTSRVDVDQLAFALDTALCARPDLAALPGRFLIGLDDGTGDIAAEEPDVLARGQADGRFVVVPFGAPAGVVVAADAVADAVLAVATAFLVERQRQQSKAWRLRELPGGAQAVLNALAADGFEAAPREGREPAPAPAPGVIEQNDGRYAVCAVVPLGILNGEQMDALIACGELVTDEGDGVAPLRITPWRRVVVRDLEEPAALAARELLAAVGLVLEPNDAWARVTACAGRPGCAKSLTDVQADARAFAAGCSPEGPAVHWAGCERGCGVPHGGVALLAAQDGYRVSGELSDTDRVRAASSSIGLTTSG</sequence>
<dbReference type="InterPro" id="IPR045854">
    <property type="entry name" value="NO2/SO3_Rdtase_4Fe4S_sf"/>
</dbReference>
<dbReference type="Gene3D" id="3.90.480.10">
    <property type="entry name" value="Sulfite Reductase Hemoprotein,Domain 2"/>
    <property type="match status" value="1"/>
</dbReference>
<dbReference type="InterPro" id="IPR036136">
    <property type="entry name" value="Nit/Sulf_reduc_fer-like_dom_sf"/>
</dbReference>
<keyword evidence="1" id="KW-0004">4Fe-4S</keyword>
<keyword evidence="2" id="KW-0349">Heme</keyword>
<keyword evidence="6" id="KW-0411">Iron-sulfur</keyword>
<gene>
    <name evidence="8" type="ORF">J2S57_000865</name>
</gene>
<evidence type="ECO:0000256" key="5">
    <source>
        <dbReference type="ARBA" id="ARBA00023004"/>
    </source>
</evidence>
<evidence type="ECO:0000313" key="8">
    <source>
        <dbReference type="EMBL" id="MDP9825116.1"/>
    </source>
</evidence>
<feature type="domain" description="Nitrite/Sulfite reductase ferredoxin-like" evidence="7">
    <location>
        <begin position="29"/>
        <end position="86"/>
    </location>
</feature>
<dbReference type="Proteomes" id="UP001235712">
    <property type="component" value="Unassembled WGS sequence"/>
</dbReference>
<evidence type="ECO:0000313" key="9">
    <source>
        <dbReference type="Proteomes" id="UP001235712"/>
    </source>
</evidence>
<keyword evidence="4 8" id="KW-0560">Oxidoreductase</keyword>
<dbReference type="SUPFAM" id="SSF56014">
    <property type="entry name" value="Nitrite and sulphite reductase 4Fe-4S domain-like"/>
    <property type="match status" value="1"/>
</dbReference>
<dbReference type="PANTHER" id="PTHR32439">
    <property type="entry name" value="FERREDOXIN--NITRITE REDUCTASE, CHLOROPLASTIC"/>
    <property type="match status" value="1"/>
</dbReference>
<proteinExistence type="predicted"/>
<name>A0ABT9NXF9_9ACTN</name>
<dbReference type="GO" id="GO:0043818">
    <property type="term" value="F:precorrin-3B synthase activity"/>
    <property type="evidence" value="ECO:0007669"/>
    <property type="project" value="UniProtKB-EC"/>
</dbReference>
<dbReference type="EMBL" id="JAUSQZ010000001">
    <property type="protein sequence ID" value="MDP9825116.1"/>
    <property type="molecule type" value="Genomic_DNA"/>
</dbReference>
<dbReference type="Pfam" id="PF03460">
    <property type="entry name" value="NIR_SIR_ferr"/>
    <property type="match status" value="2"/>
</dbReference>
<dbReference type="InterPro" id="IPR051329">
    <property type="entry name" value="NIR_SIR_4Fe-4S"/>
</dbReference>
<evidence type="ECO:0000256" key="6">
    <source>
        <dbReference type="ARBA" id="ARBA00023014"/>
    </source>
</evidence>
<evidence type="ECO:0000256" key="2">
    <source>
        <dbReference type="ARBA" id="ARBA00022617"/>
    </source>
</evidence>
<dbReference type="PANTHER" id="PTHR32439:SF9">
    <property type="entry name" value="BLR3264 PROTEIN"/>
    <property type="match status" value="1"/>
</dbReference>
<keyword evidence="9" id="KW-1185">Reference proteome</keyword>
<dbReference type="Gene3D" id="3.30.413.10">
    <property type="entry name" value="Sulfite Reductase Hemoprotein, domain 1"/>
    <property type="match status" value="2"/>
</dbReference>
<keyword evidence="5" id="KW-0408">Iron</keyword>
<feature type="domain" description="Nitrite/Sulfite reductase ferredoxin-like" evidence="7">
    <location>
        <begin position="251"/>
        <end position="320"/>
    </location>
</feature>
<evidence type="ECO:0000256" key="1">
    <source>
        <dbReference type="ARBA" id="ARBA00022485"/>
    </source>
</evidence>
<evidence type="ECO:0000256" key="3">
    <source>
        <dbReference type="ARBA" id="ARBA00022723"/>
    </source>
</evidence>
<evidence type="ECO:0000256" key="4">
    <source>
        <dbReference type="ARBA" id="ARBA00023002"/>
    </source>
</evidence>
<evidence type="ECO:0000259" key="7">
    <source>
        <dbReference type="Pfam" id="PF03460"/>
    </source>
</evidence>
<dbReference type="InterPro" id="IPR005117">
    <property type="entry name" value="NiRdtase/SiRdtase_haem-b_fer"/>
</dbReference>
<keyword evidence="3" id="KW-0479">Metal-binding</keyword>
<dbReference type="EC" id="1.14.13.83" evidence="8"/>
<organism evidence="8 9">
    <name type="scientific">Kineosporia succinea</name>
    <dbReference type="NCBI Taxonomy" id="84632"/>
    <lineage>
        <taxon>Bacteria</taxon>
        <taxon>Bacillati</taxon>
        <taxon>Actinomycetota</taxon>
        <taxon>Actinomycetes</taxon>
        <taxon>Kineosporiales</taxon>
        <taxon>Kineosporiaceae</taxon>
        <taxon>Kineosporia</taxon>
    </lineage>
</organism>
<accession>A0ABT9NXF9</accession>
<reference evidence="8 9" key="1">
    <citation type="submission" date="2023-07" db="EMBL/GenBank/DDBJ databases">
        <title>Sequencing the genomes of 1000 actinobacteria strains.</title>
        <authorList>
            <person name="Klenk H.-P."/>
        </authorList>
    </citation>
    <scope>NUCLEOTIDE SEQUENCE [LARGE SCALE GENOMIC DNA]</scope>
    <source>
        <strain evidence="8 9">DSM 44388</strain>
    </source>
</reference>
<comment type="caution">
    <text evidence="8">The sequence shown here is derived from an EMBL/GenBank/DDBJ whole genome shotgun (WGS) entry which is preliminary data.</text>
</comment>
<protein>
    <submittedName>
        <fullName evidence="8">Precorrin-3B synthase</fullName>
        <ecNumber evidence="8">1.14.13.83</ecNumber>
    </submittedName>
</protein>
<dbReference type="RefSeq" id="WP_307238567.1">
    <property type="nucleotide sequence ID" value="NZ_JAUSQZ010000001.1"/>
</dbReference>
<dbReference type="SUPFAM" id="SSF55124">
    <property type="entry name" value="Nitrite/Sulfite reductase N-terminal domain-like"/>
    <property type="match status" value="2"/>
</dbReference>